<sequence length="184" mass="19488">MDEHDAPRGVPVTGPVSGDSASCSQLGGSLRQLATRLRSTGRAAHDAFDNGDRARPGPVLVQARRRVDLLDTAAATAAREVDRIGTALQAHASDLAEAVAHSRLLTDRAEAAGLRVVDGELTAGWGVRGVADEQARTQQTALRERLQAELDTVTALVGRRRARLTAALRESHDVLATHAGALRR</sequence>
<dbReference type="Proteomes" id="UP000317722">
    <property type="component" value="Unassembled WGS sequence"/>
</dbReference>
<organism evidence="2 3">
    <name type="scientific">Pedococcus bigeumensis</name>
    <dbReference type="NCBI Taxonomy" id="433644"/>
    <lineage>
        <taxon>Bacteria</taxon>
        <taxon>Bacillati</taxon>
        <taxon>Actinomycetota</taxon>
        <taxon>Actinomycetes</taxon>
        <taxon>Micrococcales</taxon>
        <taxon>Intrasporangiaceae</taxon>
        <taxon>Pedococcus</taxon>
    </lineage>
</organism>
<feature type="region of interest" description="Disordered" evidence="1">
    <location>
        <begin position="1"/>
        <end position="25"/>
    </location>
</feature>
<accession>A0A502D5C8</accession>
<evidence type="ECO:0000313" key="3">
    <source>
        <dbReference type="Proteomes" id="UP000317722"/>
    </source>
</evidence>
<keyword evidence="3" id="KW-1185">Reference proteome</keyword>
<evidence type="ECO:0000256" key="1">
    <source>
        <dbReference type="SAM" id="MobiDB-lite"/>
    </source>
</evidence>
<protein>
    <submittedName>
        <fullName evidence="2">Uncharacterized protein</fullName>
    </submittedName>
</protein>
<comment type="caution">
    <text evidence="2">The sequence shown here is derived from an EMBL/GenBank/DDBJ whole genome shotgun (WGS) entry which is preliminary data.</text>
</comment>
<reference evidence="2 3" key="1">
    <citation type="journal article" date="2019" name="Environ. Microbiol.">
        <title>Species interactions and distinct microbial communities in high Arctic permafrost affected cryosols are associated with the CH4 and CO2 gas fluxes.</title>
        <authorList>
            <person name="Altshuler I."/>
            <person name="Hamel J."/>
            <person name="Turney S."/>
            <person name="Magnuson E."/>
            <person name="Levesque R."/>
            <person name="Greer C."/>
            <person name="Whyte L.G."/>
        </authorList>
    </citation>
    <scope>NUCLEOTIDE SEQUENCE [LARGE SCALE GENOMIC DNA]</scope>
    <source>
        <strain evidence="2 3">S9.3A</strain>
    </source>
</reference>
<name>A0A502D5C8_9MICO</name>
<evidence type="ECO:0000313" key="2">
    <source>
        <dbReference type="EMBL" id="TPG19276.1"/>
    </source>
</evidence>
<gene>
    <name evidence="2" type="ORF">EAH86_01880</name>
</gene>
<proteinExistence type="predicted"/>
<dbReference type="EMBL" id="RCZM01000001">
    <property type="protein sequence ID" value="TPG19276.1"/>
    <property type="molecule type" value="Genomic_DNA"/>
</dbReference>
<dbReference type="AlphaFoldDB" id="A0A502D5C8"/>